<keyword evidence="3" id="KW-1185">Reference proteome</keyword>
<sequence>MIYEVLSRVIGDMCVRLGVPLSIRYVALLLDGLLDEDVLYAACQRMVEEGKLIEYDRDSYTTRNMRFSCHVNLLVSREYQELGMTLIRTENGSVVRYIPARAEHRFFEVKPSTIGPQAGLGLFLRSSRRIPQGCVLCEYRGRSLQTASKGAVRGIYVVRVRSSSSFIDGVTETGEHLSLATFINDDGPLRANAQLMEYDSHPGRVFIVALRDIAPSEEIFVLYGATYWGFSTYDELRQHLLESAPNAAVARTSRQAKIERLLTQLFDCHRCGEKVPWRAMRLHIDVCGDPLTTKRLLHLNCLPRSEYTSMCTAARIISSERARAWQKATSLVDLSDPQTFAHTYEDIVQDLEFSFTDVDDGDN</sequence>
<evidence type="ECO:0000313" key="3">
    <source>
        <dbReference type="Proteomes" id="UP000038009"/>
    </source>
</evidence>
<dbReference type="PROSITE" id="PS50280">
    <property type="entry name" value="SET"/>
    <property type="match status" value="1"/>
</dbReference>
<gene>
    <name evidence="2" type="ORF">ABL78_1510</name>
</gene>
<evidence type="ECO:0000259" key="1">
    <source>
        <dbReference type="PROSITE" id="PS50280"/>
    </source>
</evidence>
<dbReference type="AlphaFoldDB" id="A0A0N1IMB0"/>
<dbReference type="OrthoDB" id="5560686at2759"/>
<dbReference type="Pfam" id="PF00856">
    <property type="entry name" value="SET"/>
    <property type="match status" value="1"/>
</dbReference>
<dbReference type="InterPro" id="IPR001214">
    <property type="entry name" value="SET_dom"/>
</dbReference>
<dbReference type="Proteomes" id="UP000038009">
    <property type="component" value="Unassembled WGS sequence"/>
</dbReference>
<reference evidence="2 3" key="1">
    <citation type="journal article" date="2015" name="PLoS Pathog.">
        <title>Leptomonas seymouri: Adaptations to the Dixenous Life Cycle Analyzed by Genome Sequencing, Transcriptome Profiling and Co-infection with Leishmania donovani.</title>
        <authorList>
            <person name="Kraeva N."/>
            <person name="Butenko A."/>
            <person name="Hlavacova J."/>
            <person name="Kostygov A."/>
            <person name="Myskova J."/>
            <person name="Grybchuk D."/>
            <person name="Lestinova T."/>
            <person name="Votypka J."/>
            <person name="Volf P."/>
            <person name="Opperdoes F."/>
            <person name="Flegontov P."/>
            <person name="Lukes J."/>
            <person name="Yurchenko V."/>
        </authorList>
    </citation>
    <scope>NUCLEOTIDE SEQUENCE [LARGE SCALE GENOMIC DNA]</scope>
    <source>
        <strain evidence="2 3">ATCC 30220</strain>
    </source>
</reference>
<organism evidence="2 3">
    <name type="scientific">Leptomonas seymouri</name>
    <dbReference type="NCBI Taxonomy" id="5684"/>
    <lineage>
        <taxon>Eukaryota</taxon>
        <taxon>Discoba</taxon>
        <taxon>Euglenozoa</taxon>
        <taxon>Kinetoplastea</taxon>
        <taxon>Metakinetoplastina</taxon>
        <taxon>Trypanosomatida</taxon>
        <taxon>Trypanosomatidae</taxon>
        <taxon>Leishmaniinae</taxon>
        <taxon>Leptomonas</taxon>
    </lineage>
</organism>
<dbReference type="VEuPathDB" id="TriTrypDB:Lsey_0025_0310"/>
<proteinExistence type="predicted"/>
<comment type="caution">
    <text evidence="2">The sequence shown here is derived from an EMBL/GenBank/DDBJ whole genome shotgun (WGS) entry which is preliminary data.</text>
</comment>
<dbReference type="SUPFAM" id="SSF82199">
    <property type="entry name" value="SET domain"/>
    <property type="match status" value="1"/>
</dbReference>
<dbReference type="OMA" id="GATYWGF"/>
<dbReference type="InterPro" id="IPR046341">
    <property type="entry name" value="SET_dom_sf"/>
</dbReference>
<dbReference type="Gene3D" id="2.170.270.10">
    <property type="entry name" value="SET domain"/>
    <property type="match status" value="1"/>
</dbReference>
<accession>A0A0N1IMB0</accession>
<dbReference type="EMBL" id="LJSK01000025">
    <property type="protein sequence ID" value="KPI89384.1"/>
    <property type="molecule type" value="Genomic_DNA"/>
</dbReference>
<evidence type="ECO:0000313" key="2">
    <source>
        <dbReference type="EMBL" id="KPI89384.1"/>
    </source>
</evidence>
<dbReference type="SMART" id="SM00317">
    <property type="entry name" value="SET"/>
    <property type="match status" value="1"/>
</dbReference>
<protein>
    <recommendedName>
        <fullName evidence="1">SET domain-containing protein</fullName>
    </recommendedName>
</protein>
<name>A0A0N1IMB0_LEPSE</name>
<feature type="domain" description="SET" evidence="1">
    <location>
        <begin position="105"/>
        <end position="224"/>
    </location>
</feature>